<accession>A0A9N7VJQ4</accession>
<proteinExistence type="predicted"/>
<evidence type="ECO:0000313" key="1">
    <source>
        <dbReference type="EMBL" id="CAB1450965.1"/>
    </source>
</evidence>
<gene>
    <name evidence="1" type="ORF">PLEPLA_LOCUS38657</name>
</gene>
<dbReference type="AlphaFoldDB" id="A0A9N7VJQ4"/>
<dbReference type="EMBL" id="CADEAL010004071">
    <property type="protein sequence ID" value="CAB1450965.1"/>
    <property type="molecule type" value="Genomic_DNA"/>
</dbReference>
<dbReference type="Proteomes" id="UP001153269">
    <property type="component" value="Unassembled WGS sequence"/>
</dbReference>
<organism evidence="1 2">
    <name type="scientific">Pleuronectes platessa</name>
    <name type="common">European plaice</name>
    <dbReference type="NCBI Taxonomy" id="8262"/>
    <lineage>
        <taxon>Eukaryota</taxon>
        <taxon>Metazoa</taxon>
        <taxon>Chordata</taxon>
        <taxon>Craniata</taxon>
        <taxon>Vertebrata</taxon>
        <taxon>Euteleostomi</taxon>
        <taxon>Actinopterygii</taxon>
        <taxon>Neopterygii</taxon>
        <taxon>Teleostei</taxon>
        <taxon>Neoteleostei</taxon>
        <taxon>Acanthomorphata</taxon>
        <taxon>Carangaria</taxon>
        <taxon>Pleuronectiformes</taxon>
        <taxon>Pleuronectoidei</taxon>
        <taxon>Pleuronectidae</taxon>
        <taxon>Pleuronectes</taxon>
    </lineage>
</organism>
<sequence>MKETFLLLFEKRVKKNPIFHRGFLKMPFLLRIHCLCVDFCTNRVMVVTADIGREAGVSLEKSTENLRINTIHCSTVSPSNLISNEIFYIEPCEVGLETGPGADYPLDTEICS</sequence>
<name>A0A9N7VJQ4_PLEPL</name>
<reference evidence="1" key="1">
    <citation type="submission" date="2020-03" db="EMBL/GenBank/DDBJ databases">
        <authorList>
            <person name="Weist P."/>
        </authorList>
    </citation>
    <scope>NUCLEOTIDE SEQUENCE</scope>
</reference>
<keyword evidence="2" id="KW-1185">Reference proteome</keyword>
<protein>
    <submittedName>
        <fullName evidence="1">Uncharacterized protein</fullName>
    </submittedName>
</protein>
<evidence type="ECO:0000313" key="2">
    <source>
        <dbReference type="Proteomes" id="UP001153269"/>
    </source>
</evidence>
<comment type="caution">
    <text evidence="1">The sequence shown here is derived from an EMBL/GenBank/DDBJ whole genome shotgun (WGS) entry which is preliminary data.</text>
</comment>